<sequence length="212" mass="23128">MNRLYYQDIRKQLEIYFILGSQNAKKDPLETVKEALEGGITCFQFREKGIGSLQGAEKRELATSLFALCQQYHVPFIINDDVDLAIELDADGVHVGQEDEDIASVREKIGPSKMLGVSVHTKEELRRAAELADYVGIGPVFGTRSKDDAKEPAGTWLIEHATKMYPSLPKVGIGGITPENAVIVRNAGADGVAVISAIAASKDIRLTANLFK</sequence>
<reference evidence="13 14" key="1">
    <citation type="submission" date="2019-07" db="EMBL/GenBank/DDBJ databases">
        <title>Genome sequence of 2 isolates from Red Sea Mangroves.</title>
        <authorList>
            <person name="Sefrji F."/>
            <person name="Michoud G."/>
            <person name="Merlino G."/>
            <person name="Daffonchio D."/>
        </authorList>
    </citation>
    <scope>NUCLEOTIDE SEQUENCE [LARGE SCALE GENOMIC DNA]</scope>
    <source>
        <strain evidence="13 14">R1DC41</strain>
    </source>
</reference>
<keyword evidence="4 9" id="KW-0460">Magnesium</keyword>
<accession>A0A7S8C927</accession>
<dbReference type="GO" id="GO:0005737">
    <property type="term" value="C:cytoplasm"/>
    <property type="evidence" value="ECO:0007669"/>
    <property type="project" value="TreeGrafter"/>
</dbReference>
<keyword evidence="3 9" id="KW-0479">Metal-binding</keyword>
<evidence type="ECO:0000256" key="9">
    <source>
        <dbReference type="HAMAP-Rule" id="MF_00097"/>
    </source>
</evidence>
<comment type="catalytic activity">
    <reaction evidence="6 9 10">
        <text>4-methyl-5-(2-phosphooxyethyl)-thiazole + 4-amino-2-methyl-5-(diphosphooxymethyl)pyrimidine + H(+) = thiamine phosphate + diphosphate</text>
        <dbReference type="Rhea" id="RHEA:22328"/>
        <dbReference type="ChEBI" id="CHEBI:15378"/>
        <dbReference type="ChEBI" id="CHEBI:33019"/>
        <dbReference type="ChEBI" id="CHEBI:37575"/>
        <dbReference type="ChEBI" id="CHEBI:57841"/>
        <dbReference type="ChEBI" id="CHEBI:58296"/>
        <dbReference type="EC" id="2.5.1.3"/>
    </reaction>
</comment>
<evidence type="ECO:0000256" key="2">
    <source>
        <dbReference type="ARBA" id="ARBA00022679"/>
    </source>
</evidence>
<dbReference type="EMBL" id="CP049742">
    <property type="protein sequence ID" value="QPC45670.1"/>
    <property type="molecule type" value="Genomic_DNA"/>
</dbReference>
<dbReference type="KEGG" id="mcui:G8O30_01130"/>
<feature type="domain" description="Thiamine phosphate synthase/TenI" evidence="12">
    <location>
        <begin position="15"/>
        <end position="198"/>
    </location>
</feature>
<dbReference type="NCBIfam" id="TIGR00693">
    <property type="entry name" value="thiE"/>
    <property type="match status" value="1"/>
</dbReference>
<dbReference type="GO" id="GO:0009228">
    <property type="term" value="P:thiamine biosynthetic process"/>
    <property type="evidence" value="ECO:0007669"/>
    <property type="project" value="UniProtKB-KW"/>
</dbReference>
<dbReference type="HAMAP" id="MF_00097">
    <property type="entry name" value="TMP_synthase"/>
    <property type="match status" value="1"/>
</dbReference>
<dbReference type="AlphaFoldDB" id="A0A7S8C927"/>
<keyword evidence="5 9" id="KW-0784">Thiamine biosynthesis</keyword>
<feature type="binding site" evidence="9">
    <location>
        <position position="99"/>
    </location>
    <ligand>
        <name>Mg(2+)</name>
        <dbReference type="ChEBI" id="CHEBI:18420"/>
    </ligand>
</feature>
<comment type="pathway">
    <text evidence="1 9 11">Cofactor biosynthesis; thiamine diphosphate biosynthesis; thiamine phosphate from 4-amino-2-methyl-5-diphosphomethylpyrimidine and 4-methyl-5-(2-phosphoethyl)-thiazole: step 1/1.</text>
</comment>
<evidence type="ECO:0000256" key="3">
    <source>
        <dbReference type="ARBA" id="ARBA00022723"/>
    </source>
</evidence>
<comment type="catalytic activity">
    <reaction evidence="7 9 10">
        <text>2-(2-carboxy-4-methylthiazol-5-yl)ethyl phosphate + 4-amino-2-methyl-5-(diphosphooxymethyl)pyrimidine + 2 H(+) = thiamine phosphate + CO2 + diphosphate</text>
        <dbReference type="Rhea" id="RHEA:47848"/>
        <dbReference type="ChEBI" id="CHEBI:15378"/>
        <dbReference type="ChEBI" id="CHEBI:16526"/>
        <dbReference type="ChEBI" id="CHEBI:33019"/>
        <dbReference type="ChEBI" id="CHEBI:37575"/>
        <dbReference type="ChEBI" id="CHEBI:57841"/>
        <dbReference type="ChEBI" id="CHEBI:62890"/>
        <dbReference type="EC" id="2.5.1.3"/>
    </reaction>
</comment>
<feature type="binding site" evidence="9">
    <location>
        <position position="118"/>
    </location>
    <ligand>
        <name>4-amino-2-methyl-5-(diphosphooxymethyl)pyrimidine</name>
        <dbReference type="ChEBI" id="CHEBI:57841"/>
    </ligand>
</feature>
<keyword evidence="14" id="KW-1185">Reference proteome</keyword>
<dbReference type="Proteomes" id="UP000593626">
    <property type="component" value="Chromosome"/>
</dbReference>
<evidence type="ECO:0000256" key="4">
    <source>
        <dbReference type="ARBA" id="ARBA00022842"/>
    </source>
</evidence>
<dbReference type="PANTHER" id="PTHR20857:SF15">
    <property type="entry name" value="THIAMINE-PHOSPHATE SYNTHASE"/>
    <property type="match status" value="1"/>
</dbReference>
<keyword evidence="2 9" id="KW-0808">Transferase</keyword>
<evidence type="ECO:0000259" key="12">
    <source>
        <dbReference type="Pfam" id="PF02581"/>
    </source>
</evidence>
<dbReference type="SUPFAM" id="SSF51391">
    <property type="entry name" value="Thiamin phosphate synthase"/>
    <property type="match status" value="1"/>
</dbReference>
<comment type="function">
    <text evidence="9">Condenses 4-methyl-5-(beta-hydroxyethyl)thiazole monophosphate (THZ-P) and 2-methyl-4-amino-5-hydroxymethyl pyrimidine pyrophosphate (HMP-PP) to form thiamine monophosphate (TMP).</text>
</comment>
<feature type="binding site" evidence="9">
    <location>
        <position position="80"/>
    </location>
    <ligand>
        <name>Mg(2+)</name>
        <dbReference type="ChEBI" id="CHEBI:18420"/>
    </ligand>
</feature>
<dbReference type="InterPro" id="IPR013785">
    <property type="entry name" value="Aldolase_TIM"/>
</dbReference>
<dbReference type="PANTHER" id="PTHR20857">
    <property type="entry name" value="THIAMINE-PHOSPHATE PYROPHOSPHORYLASE"/>
    <property type="match status" value="1"/>
</dbReference>
<evidence type="ECO:0000256" key="6">
    <source>
        <dbReference type="ARBA" id="ARBA00047334"/>
    </source>
</evidence>
<dbReference type="InterPro" id="IPR034291">
    <property type="entry name" value="TMP_synthase"/>
</dbReference>
<feature type="binding site" evidence="9">
    <location>
        <begin position="143"/>
        <end position="145"/>
    </location>
    <ligand>
        <name>2-[(2R,5Z)-2-carboxy-4-methylthiazol-5(2H)-ylidene]ethyl phosphate</name>
        <dbReference type="ChEBI" id="CHEBI:62899"/>
    </ligand>
</feature>
<dbReference type="Gene3D" id="3.20.20.70">
    <property type="entry name" value="Aldolase class I"/>
    <property type="match status" value="1"/>
</dbReference>
<feature type="binding site" evidence="9">
    <location>
        <position position="175"/>
    </location>
    <ligand>
        <name>2-[(2R,5Z)-2-carboxy-4-methylthiazol-5(2H)-ylidene]ethyl phosphate</name>
        <dbReference type="ChEBI" id="CHEBI:62899"/>
    </ligand>
</feature>
<evidence type="ECO:0000256" key="8">
    <source>
        <dbReference type="ARBA" id="ARBA00047883"/>
    </source>
</evidence>
<feature type="binding site" evidence="9">
    <location>
        <position position="146"/>
    </location>
    <ligand>
        <name>4-amino-2-methyl-5-(diphosphooxymethyl)pyrimidine</name>
        <dbReference type="ChEBI" id="CHEBI:57841"/>
    </ligand>
</feature>
<feature type="binding site" evidence="9">
    <location>
        <position position="79"/>
    </location>
    <ligand>
        <name>4-amino-2-methyl-5-(diphosphooxymethyl)pyrimidine</name>
        <dbReference type="ChEBI" id="CHEBI:57841"/>
    </ligand>
</feature>
<comment type="similarity">
    <text evidence="9 10">Belongs to the thiamine-phosphate synthase family.</text>
</comment>
<dbReference type="GO" id="GO:0004789">
    <property type="term" value="F:thiamine-phosphate diphosphorylase activity"/>
    <property type="evidence" value="ECO:0007669"/>
    <property type="project" value="UniProtKB-UniRule"/>
</dbReference>
<evidence type="ECO:0000256" key="5">
    <source>
        <dbReference type="ARBA" id="ARBA00022977"/>
    </source>
</evidence>
<comment type="catalytic activity">
    <reaction evidence="8 9 10">
        <text>2-[(2R,5Z)-2-carboxy-4-methylthiazol-5(2H)-ylidene]ethyl phosphate + 4-amino-2-methyl-5-(diphosphooxymethyl)pyrimidine + 2 H(+) = thiamine phosphate + CO2 + diphosphate</text>
        <dbReference type="Rhea" id="RHEA:47844"/>
        <dbReference type="ChEBI" id="CHEBI:15378"/>
        <dbReference type="ChEBI" id="CHEBI:16526"/>
        <dbReference type="ChEBI" id="CHEBI:33019"/>
        <dbReference type="ChEBI" id="CHEBI:37575"/>
        <dbReference type="ChEBI" id="CHEBI:57841"/>
        <dbReference type="ChEBI" id="CHEBI:62899"/>
        <dbReference type="EC" id="2.5.1.3"/>
    </reaction>
</comment>
<name>A0A7S8C927_9BACI</name>
<dbReference type="GO" id="GO:0009229">
    <property type="term" value="P:thiamine diphosphate biosynthetic process"/>
    <property type="evidence" value="ECO:0007669"/>
    <property type="project" value="UniProtKB-UniRule"/>
</dbReference>
<gene>
    <name evidence="9" type="primary">thiE</name>
    <name evidence="13" type="ORF">G8O30_01130</name>
</gene>
<dbReference type="FunFam" id="3.20.20.70:FF:000096">
    <property type="entry name" value="Thiamine-phosphate synthase"/>
    <property type="match status" value="1"/>
</dbReference>
<dbReference type="CDD" id="cd00564">
    <property type="entry name" value="TMP_TenI"/>
    <property type="match status" value="1"/>
</dbReference>
<protein>
    <recommendedName>
        <fullName evidence="9">Thiamine-phosphate synthase</fullName>
        <shortName evidence="9">TP synthase</shortName>
        <shortName evidence="9">TPS</shortName>
        <ecNumber evidence="9">2.5.1.3</ecNumber>
    </recommendedName>
    <alternativeName>
        <fullName evidence="9">Thiamine-phosphate pyrophosphorylase</fullName>
        <shortName evidence="9">TMP pyrophosphorylase</shortName>
        <shortName evidence="9">TMP-PPase</shortName>
    </alternativeName>
</protein>
<evidence type="ECO:0000256" key="11">
    <source>
        <dbReference type="RuleBase" id="RU004253"/>
    </source>
</evidence>
<evidence type="ECO:0000313" key="14">
    <source>
        <dbReference type="Proteomes" id="UP000593626"/>
    </source>
</evidence>
<evidence type="ECO:0000256" key="10">
    <source>
        <dbReference type="RuleBase" id="RU003826"/>
    </source>
</evidence>
<dbReference type="Pfam" id="PF02581">
    <property type="entry name" value="TMP-TENI"/>
    <property type="match status" value="1"/>
</dbReference>
<dbReference type="InterPro" id="IPR036206">
    <property type="entry name" value="ThiamineP_synth_sf"/>
</dbReference>
<organism evidence="13 14">
    <name type="scientific">Mangrovibacillus cuniculi</name>
    <dbReference type="NCBI Taxonomy" id="2593652"/>
    <lineage>
        <taxon>Bacteria</taxon>
        <taxon>Bacillati</taxon>
        <taxon>Bacillota</taxon>
        <taxon>Bacilli</taxon>
        <taxon>Bacillales</taxon>
        <taxon>Bacillaceae</taxon>
        <taxon>Mangrovibacillus</taxon>
    </lineage>
</organism>
<evidence type="ECO:0000256" key="7">
    <source>
        <dbReference type="ARBA" id="ARBA00047851"/>
    </source>
</evidence>
<evidence type="ECO:0000313" key="13">
    <source>
        <dbReference type="EMBL" id="QPC45670.1"/>
    </source>
</evidence>
<evidence type="ECO:0000256" key="1">
    <source>
        <dbReference type="ARBA" id="ARBA00005165"/>
    </source>
</evidence>
<comment type="cofactor">
    <cofactor evidence="9">
        <name>Mg(2+)</name>
        <dbReference type="ChEBI" id="CHEBI:18420"/>
    </cofactor>
    <text evidence="9">Binds 1 Mg(2+) ion per subunit.</text>
</comment>
<dbReference type="RefSeq" id="WP_239673184.1">
    <property type="nucleotide sequence ID" value="NZ_CP049742.1"/>
</dbReference>
<dbReference type="EC" id="2.5.1.3" evidence="9"/>
<feature type="binding site" evidence="9">
    <location>
        <begin position="195"/>
        <end position="196"/>
    </location>
    <ligand>
        <name>2-[(2R,5Z)-2-carboxy-4-methylthiazol-5(2H)-ylidene]ethyl phosphate</name>
        <dbReference type="ChEBI" id="CHEBI:62899"/>
    </ligand>
</feature>
<dbReference type="UniPathway" id="UPA00060">
    <property type="reaction ID" value="UER00141"/>
</dbReference>
<feature type="binding site" evidence="9">
    <location>
        <begin position="44"/>
        <end position="48"/>
    </location>
    <ligand>
        <name>4-amino-2-methyl-5-(diphosphooxymethyl)pyrimidine</name>
        <dbReference type="ChEBI" id="CHEBI:57841"/>
    </ligand>
</feature>
<dbReference type="InterPro" id="IPR022998">
    <property type="entry name" value="ThiamineP_synth_TenI"/>
</dbReference>
<proteinExistence type="inferred from homology"/>
<dbReference type="GO" id="GO:0000287">
    <property type="term" value="F:magnesium ion binding"/>
    <property type="evidence" value="ECO:0007669"/>
    <property type="project" value="UniProtKB-UniRule"/>
</dbReference>